<evidence type="ECO:0000256" key="1">
    <source>
        <dbReference type="ARBA" id="ARBA00022679"/>
    </source>
</evidence>
<dbReference type="Pfam" id="PF07730">
    <property type="entry name" value="HisKA_3"/>
    <property type="match status" value="1"/>
</dbReference>
<evidence type="ECO:0000259" key="5">
    <source>
        <dbReference type="Pfam" id="PF07730"/>
    </source>
</evidence>
<evidence type="ECO:0000313" key="6">
    <source>
        <dbReference type="EMBL" id="TXS25833.1"/>
    </source>
</evidence>
<feature type="transmembrane region" description="Helical" evidence="4">
    <location>
        <begin position="116"/>
        <end position="133"/>
    </location>
</feature>
<protein>
    <submittedName>
        <fullName evidence="6">Sensor histidine kinase</fullName>
    </submittedName>
</protein>
<dbReference type="CDD" id="cd16917">
    <property type="entry name" value="HATPase_UhpB-NarQ-NarX-like"/>
    <property type="match status" value="1"/>
</dbReference>
<dbReference type="Gene3D" id="1.20.5.1930">
    <property type="match status" value="1"/>
</dbReference>
<proteinExistence type="predicted"/>
<comment type="caution">
    <text evidence="6">The sequence shown here is derived from an EMBL/GenBank/DDBJ whole genome shotgun (WGS) entry which is preliminary data.</text>
</comment>
<evidence type="ECO:0000256" key="3">
    <source>
        <dbReference type="ARBA" id="ARBA00023012"/>
    </source>
</evidence>
<organism evidence="6">
    <name type="scientific">Streptomyces sp. gb1(2016)</name>
    <dbReference type="NCBI Taxonomy" id="1828321"/>
    <lineage>
        <taxon>Bacteria</taxon>
        <taxon>Bacillati</taxon>
        <taxon>Actinomycetota</taxon>
        <taxon>Actinomycetes</taxon>
        <taxon>Kitasatosporales</taxon>
        <taxon>Streptomycetaceae</taxon>
        <taxon>Streptomyces</taxon>
    </lineage>
</organism>
<dbReference type="EMBL" id="RDBM01000037">
    <property type="protein sequence ID" value="TXS25833.1"/>
    <property type="molecule type" value="Genomic_DNA"/>
</dbReference>
<feature type="transmembrane region" description="Helical" evidence="4">
    <location>
        <begin position="89"/>
        <end position="109"/>
    </location>
</feature>
<name>A0A652KQ53_9ACTN</name>
<accession>A0A652KQ53</accession>
<feature type="transmembrane region" description="Helical" evidence="4">
    <location>
        <begin position="22"/>
        <end position="43"/>
    </location>
</feature>
<dbReference type="GO" id="GO:0000155">
    <property type="term" value="F:phosphorelay sensor kinase activity"/>
    <property type="evidence" value="ECO:0007669"/>
    <property type="project" value="InterPro"/>
</dbReference>
<dbReference type="Gene3D" id="3.30.565.10">
    <property type="entry name" value="Histidine kinase-like ATPase, C-terminal domain"/>
    <property type="match status" value="1"/>
</dbReference>
<keyword evidence="4" id="KW-0472">Membrane</keyword>
<keyword evidence="2 6" id="KW-0418">Kinase</keyword>
<feature type="transmembrane region" description="Helical" evidence="4">
    <location>
        <begin position="165"/>
        <end position="190"/>
    </location>
</feature>
<dbReference type="PANTHER" id="PTHR24421">
    <property type="entry name" value="NITRATE/NITRITE SENSOR PROTEIN NARX-RELATED"/>
    <property type="match status" value="1"/>
</dbReference>
<keyword evidence="1" id="KW-0808">Transferase</keyword>
<dbReference type="GO" id="GO:0046983">
    <property type="term" value="F:protein dimerization activity"/>
    <property type="evidence" value="ECO:0007669"/>
    <property type="project" value="InterPro"/>
</dbReference>
<dbReference type="InterPro" id="IPR011712">
    <property type="entry name" value="Sig_transdc_His_kin_sub3_dim/P"/>
</dbReference>
<sequence length="402" mass="42656">MSVEEWVERLGGPDGPSRYRRYAVSSVGFMSFCEVGLWTIWVVRGGFGPLVTATVMVLGVAHAGLQLLLWRSALYHYLSLGPRPHGPAAVYTAVTAAMAAWGCVMLSSGRIENGDLTAYMLWLLMFYAGPPVLGLGLRAGAALVAVLSVASVAGAAVAGLSGETLILLIGATAVMVPFMATASLASGWGVRLVEELVAARETQARLAVAEERLRFGRDLHDVLGRNLAVVALKGELAAQLARRGRPEAVEHMEEVQRIARESQREIRSVVRGYRTADLHTELAGARSVLEAAGIDCRIEYGPAARLPTDVQSALGWVVREATTNVLRHAPGASRCTMALRTAGPTTALLVMENDGAPDEEPGTGTGLSGLRERLTGLNGTLAVEHSGGTFRLTARIPWEEGA</sequence>
<gene>
    <name evidence="6" type="ORF">EAO74_26400</name>
</gene>
<dbReference type="AlphaFoldDB" id="A0A652KQ53"/>
<dbReference type="InterPro" id="IPR050482">
    <property type="entry name" value="Sensor_HK_TwoCompSys"/>
</dbReference>
<feature type="domain" description="Signal transduction histidine kinase subgroup 3 dimerisation and phosphoacceptor" evidence="5">
    <location>
        <begin position="211"/>
        <end position="278"/>
    </location>
</feature>
<keyword evidence="4" id="KW-0812">Transmembrane</keyword>
<keyword evidence="3" id="KW-0902">Two-component regulatory system</keyword>
<evidence type="ECO:0000256" key="4">
    <source>
        <dbReference type="SAM" id="Phobius"/>
    </source>
</evidence>
<dbReference type="SUPFAM" id="SSF55874">
    <property type="entry name" value="ATPase domain of HSP90 chaperone/DNA topoisomerase II/histidine kinase"/>
    <property type="match status" value="1"/>
</dbReference>
<evidence type="ECO:0000256" key="2">
    <source>
        <dbReference type="ARBA" id="ARBA00022777"/>
    </source>
</evidence>
<dbReference type="GO" id="GO:0016020">
    <property type="term" value="C:membrane"/>
    <property type="evidence" value="ECO:0007669"/>
    <property type="project" value="InterPro"/>
</dbReference>
<dbReference type="PANTHER" id="PTHR24421:SF63">
    <property type="entry name" value="SENSOR HISTIDINE KINASE DESK"/>
    <property type="match status" value="1"/>
</dbReference>
<keyword evidence="4" id="KW-1133">Transmembrane helix</keyword>
<dbReference type="InterPro" id="IPR036890">
    <property type="entry name" value="HATPase_C_sf"/>
</dbReference>
<feature type="transmembrane region" description="Helical" evidence="4">
    <location>
        <begin position="139"/>
        <end position="158"/>
    </location>
</feature>
<reference evidence="6" key="1">
    <citation type="submission" date="2018-10" db="EMBL/GenBank/DDBJ databases">
        <authorList>
            <person name="Hariharan J."/>
            <person name="Choudoir M.J."/>
            <person name="Diebold P."/>
            <person name="Panke-Buisse K."/>
            <person name="Campbell A.N."/>
            <person name="Buckley D.H."/>
        </authorList>
    </citation>
    <scope>NUCLEOTIDE SEQUENCE</scope>
    <source>
        <strain evidence="6">Gb1</strain>
    </source>
</reference>
<feature type="transmembrane region" description="Helical" evidence="4">
    <location>
        <begin position="50"/>
        <end position="69"/>
    </location>
</feature>